<protein>
    <submittedName>
        <fullName evidence="3">Predicted protein</fullName>
    </submittedName>
</protein>
<dbReference type="GO" id="GO:0008757">
    <property type="term" value="F:S-adenosylmethionine-dependent methyltransferase activity"/>
    <property type="evidence" value="ECO:0007669"/>
    <property type="project" value="InterPro"/>
</dbReference>
<dbReference type="InterPro" id="IPR013216">
    <property type="entry name" value="Methyltransf_11"/>
</dbReference>
<gene>
    <name evidence="3" type="ORF">MICPUCDRAFT_62445</name>
</gene>
<dbReference type="KEGG" id="mpp:MICPUCDRAFT_62445"/>
<sequence length="378" mass="39749">MSVFGTGLDAIARTVAPRPRARCRGRGVRSSSAPGARSGSRRIANESKASSAISTTKIVAVRSRRRVVVSASEDDAATSSSGGNGTSLFPLLPALEPWAAARVQKWASGWEKAAALTPKLPIPVLDLAREDAGEEKGLLRKLAFQTTFGAWVYDKGYRQMFRALGYPGPEGEAAMALRALNQTDAGRPIGGEAAACLDISCGPGIITAKIAEGLTGYDTLIASDYSDAMTRKAAEALDAIIAEDSRTRTGRLQFAAAKADVGDLPFAANSVAGAHASAAAHCWPDPKLGFREVARVLAPGGVFVTSTVVLAGPIKTKFVERGLCADAASYDAKEWKPNTPFWDTPAVVKMLEDAGLVDVEVLAQDKCFVMVKGTKPKQ</sequence>
<dbReference type="STRING" id="564608.C1MMC8"/>
<dbReference type="Proteomes" id="UP000001876">
    <property type="component" value="Unassembled WGS sequence"/>
</dbReference>
<keyword evidence="4" id="KW-1185">Reference proteome</keyword>
<dbReference type="OrthoDB" id="498516at2759"/>
<feature type="compositionally biased region" description="Low complexity" evidence="1">
    <location>
        <begin position="28"/>
        <end position="42"/>
    </location>
</feature>
<feature type="domain" description="Methyltransferase type 11" evidence="2">
    <location>
        <begin position="197"/>
        <end position="304"/>
    </location>
</feature>
<evidence type="ECO:0000313" key="4">
    <source>
        <dbReference type="Proteomes" id="UP000001876"/>
    </source>
</evidence>
<dbReference type="AlphaFoldDB" id="C1MMC8"/>
<dbReference type="RefSeq" id="XP_003056909.1">
    <property type="nucleotide sequence ID" value="XM_003056863.1"/>
</dbReference>
<dbReference type="PANTHER" id="PTHR43591">
    <property type="entry name" value="METHYLTRANSFERASE"/>
    <property type="match status" value="1"/>
</dbReference>
<name>C1MMC8_MICPC</name>
<proteinExistence type="predicted"/>
<dbReference type="Pfam" id="PF08241">
    <property type="entry name" value="Methyltransf_11"/>
    <property type="match status" value="1"/>
</dbReference>
<evidence type="ECO:0000313" key="3">
    <source>
        <dbReference type="EMBL" id="EEH58554.1"/>
    </source>
</evidence>
<dbReference type="SUPFAM" id="SSF53335">
    <property type="entry name" value="S-adenosyl-L-methionine-dependent methyltransferases"/>
    <property type="match status" value="1"/>
</dbReference>
<accession>C1MMC8</accession>
<dbReference type="PANTHER" id="PTHR43591:SF46">
    <property type="entry name" value="OS08G0411200 PROTEIN"/>
    <property type="match status" value="1"/>
</dbReference>
<dbReference type="EMBL" id="GG663737">
    <property type="protein sequence ID" value="EEH58554.1"/>
    <property type="molecule type" value="Genomic_DNA"/>
</dbReference>
<reference evidence="3 4" key="1">
    <citation type="journal article" date="2009" name="Science">
        <title>Green evolution and dynamic adaptations revealed by genomes of the marine picoeukaryotes Micromonas.</title>
        <authorList>
            <person name="Worden A.Z."/>
            <person name="Lee J.H."/>
            <person name="Mock T."/>
            <person name="Rouze P."/>
            <person name="Simmons M.P."/>
            <person name="Aerts A.L."/>
            <person name="Allen A.E."/>
            <person name="Cuvelier M.L."/>
            <person name="Derelle E."/>
            <person name="Everett M.V."/>
            <person name="Foulon E."/>
            <person name="Grimwood J."/>
            <person name="Gundlach H."/>
            <person name="Henrissat B."/>
            <person name="Napoli C."/>
            <person name="McDonald S.M."/>
            <person name="Parker M.S."/>
            <person name="Rombauts S."/>
            <person name="Salamov A."/>
            <person name="Von Dassow P."/>
            <person name="Badger J.H."/>
            <person name="Coutinho P.M."/>
            <person name="Demir E."/>
            <person name="Dubchak I."/>
            <person name="Gentemann C."/>
            <person name="Eikrem W."/>
            <person name="Gready J.E."/>
            <person name="John U."/>
            <person name="Lanier W."/>
            <person name="Lindquist E.A."/>
            <person name="Lucas S."/>
            <person name="Mayer K.F."/>
            <person name="Moreau H."/>
            <person name="Not F."/>
            <person name="Otillar R."/>
            <person name="Panaud O."/>
            <person name="Pangilinan J."/>
            <person name="Paulsen I."/>
            <person name="Piegu B."/>
            <person name="Poliakov A."/>
            <person name="Robbens S."/>
            <person name="Schmutz J."/>
            <person name="Toulza E."/>
            <person name="Wyss T."/>
            <person name="Zelensky A."/>
            <person name="Zhou K."/>
            <person name="Armbrust E.V."/>
            <person name="Bhattacharya D."/>
            <person name="Goodenough U.W."/>
            <person name="Van de Peer Y."/>
            <person name="Grigoriev I.V."/>
        </authorList>
    </citation>
    <scope>NUCLEOTIDE SEQUENCE [LARGE SCALE GENOMIC DNA]</scope>
    <source>
        <strain evidence="3 4">CCMP1545</strain>
    </source>
</reference>
<dbReference type="Gene3D" id="3.40.50.150">
    <property type="entry name" value="Vaccinia Virus protein VP39"/>
    <property type="match status" value="1"/>
</dbReference>
<evidence type="ECO:0000259" key="2">
    <source>
        <dbReference type="Pfam" id="PF08241"/>
    </source>
</evidence>
<feature type="region of interest" description="Disordered" evidence="1">
    <location>
        <begin position="19"/>
        <end position="48"/>
    </location>
</feature>
<organism evidence="4">
    <name type="scientific">Micromonas pusilla (strain CCMP1545)</name>
    <name type="common">Picoplanktonic green alga</name>
    <dbReference type="NCBI Taxonomy" id="564608"/>
    <lineage>
        <taxon>Eukaryota</taxon>
        <taxon>Viridiplantae</taxon>
        <taxon>Chlorophyta</taxon>
        <taxon>Mamiellophyceae</taxon>
        <taxon>Mamiellales</taxon>
        <taxon>Mamiellaceae</taxon>
        <taxon>Micromonas</taxon>
    </lineage>
</organism>
<dbReference type="GeneID" id="9682819"/>
<dbReference type="CDD" id="cd02440">
    <property type="entry name" value="AdoMet_MTases"/>
    <property type="match status" value="1"/>
</dbReference>
<dbReference type="OMA" id="AHCWPDP"/>
<dbReference type="InterPro" id="IPR029063">
    <property type="entry name" value="SAM-dependent_MTases_sf"/>
</dbReference>
<dbReference type="eggNOG" id="ENOG502SBWV">
    <property type="taxonomic scope" value="Eukaryota"/>
</dbReference>
<evidence type="ECO:0000256" key="1">
    <source>
        <dbReference type="SAM" id="MobiDB-lite"/>
    </source>
</evidence>